<keyword evidence="8" id="KW-1185">Reference proteome</keyword>
<keyword evidence="3" id="KW-0496">Mitochondrion</keyword>
<dbReference type="AlphaFoldDB" id="A0A2G8LC30"/>
<comment type="subcellular location">
    <subcellularLocation>
        <location evidence="1">Mitochondrion</location>
    </subcellularLocation>
</comment>
<dbReference type="GO" id="GO:0090071">
    <property type="term" value="P:negative regulation of ribosome biogenesis"/>
    <property type="evidence" value="ECO:0007669"/>
    <property type="project" value="TreeGrafter"/>
</dbReference>
<reference evidence="7 8" key="1">
    <citation type="journal article" date="2017" name="PLoS Biol.">
        <title>The sea cucumber genome provides insights into morphological evolution and visceral regeneration.</title>
        <authorList>
            <person name="Zhang X."/>
            <person name="Sun L."/>
            <person name="Yuan J."/>
            <person name="Sun Y."/>
            <person name="Gao Y."/>
            <person name="Zhang L."/>
            <person name="Li S."/>
            <person name="Dai H."/>
            <person name="Hamel J.F."/>
            <person name="Liu C."/>
            <person name="Yu Y."/>
            <person name="Liu S."/>
            <person name="Lin W."/>
            <person name="Guo K."/>
            <person name="Jin S."/>
            <person name="Xu P."/>
            <person name="Storey K.B."/>
            <person name="Huan P."/>
            <person name="Zhang T."/>
            <person name="Zhou Y."/>
            <person name="Zhang J."/>
            <person name="Lin C."/>
            <person name="Li X."/>
            <person name="Xing L."/>
            <person name="Huo D."/>
            <person name="Sun M."/>
            <person name="Wang L."/>
            <person name="Mercier A."/>
            <person name="Li F."/>
            <person name="Yang H."/>
            <person name="Xiang J."/>
        </authorList>
    </citation>
    <scope>NUCLEOTIDE SEQUENCE [LARGE SCALE GENOMIC DNA]</scope>
    <source>
        <strain evidence="7">Shaxun</strain>
        <tissue evidence="7">Muscle</tissue>
    </source>
</reference>
<evidence type="ECO:0000256" key="1">
    <source>
        <dbReference type="ARBA" id="ARBA00004173"/>
    </source>
</evidence>
<evidence type="ECO:0000256" key="3">
    <source>
        <dbReference type="ARBA" id="ARBA00023128"/>
    </source>
</evidence>
<evidence type="ECO:0000256" key="2">
    <source>
        <dbReference type="ARBA" id="ARBA00010574"/>
    </source>
</evidence>
<dbReference type="PANTHER" id="PTHR21043">
    <property type="entry name" value="IOJAP SUPERFAMILY ORTHOLOG"/>
    <property type="match status" value="1"/>
</dbReference>
<evidence type="ECO:0000256" key="6">
    <source>
        <dbReference type="SAM" id="MobiDB-lite"/>
    </source>
</evidence>
<dbReference type="Gene3D" id="3.30.460.10">
    <property type="entry name" value="Beta Polymerase, domain 2"/>
    <property type="match status" value="1"/>
</dbReference>
<gene>
    <name evidence="7" type="ORF">BSL78_05272</name>
</gene>
<accession>A0A2G8LC30</accession>
<dbReference type="NCBIfam" id="TIGR00090">
    <property type="entry name" value="rsfS_iojap_ybeB"/>
    <property type="match status" value="1"/>
</dbReference>
<dbReference type="GO" id="GO:0017148">
    <property type="term" value="P:negative regulation of translation"/>
    <property type="evidence" value="ECO:0007669"/>
    <property type="project" value="TreeGrafter"/>
</dbReference>
<dbReference type="Pfam" id="PF02410">
    <property type="entry name" value="RsfS"/>
    <property type="match status" value="1"/>
</dbReference>
<dbReference type="InterPro" id="IPR043519">
    <property type="entry name" value="NT_sf"/>
</dbReference>
<evidence type="ECO:0000256" key="4">
    <source>
        <dbReference type="ARBA" id="ARBA00053669"/>
    </source>
</evidence>
<organism evidence="7 8">
    <name type="scientific">Stichopus japonicus</name>
    <name type="common">Sea cucumber</name>
    <dbReference type="NCBI Taxonomy" id="307972"/>
    <lineage>
        <taxon>Eukaryota</taxon>
        <taxon>Metazoa</taxon>
        <taxon>Echinodermata</taxon>
        <taxon>Eleutherozoa</taxon>
        <taxon>Echinozoa</taxon>
        <taxon>Holothuroidea</taxon>
        <taxon>Aspidochirotacea</taxon>
        <taxon>Aspidochirotida</taxon>
        <taxon>Stichopodidae</taxon>
        <taxon>Apostichopus</taxon>
    </lineage>
</organism>
<feature type="region of interest" description="Disordered" evidence="6">
    <location>
        <begin position="1"/>
        <end position="23"/>
    </location>
</feature>
<evidence type="ECO:0000313" key="8">
    <source>
        <dbReference type="Proteomes" id="UP000230750"/>
    </source>
</evidence>
<sequence length="261" mass="30413">MKVHESNRFCKNTRKDETMDPVDESLEEWIDPDKRQDMGIFKDTEMKGLLRELAADFGEGDSQSKQDKEVLQEDVAVSFDGHIVVKKDVVKELSRNEVNHISKNKKYLPPVFDVDGITELLREENALDLCVIKVPRERQYVDYFIVVTARSSRHLNAMAQSINKIYKQRKSDKHTYILVEGKGTDDWICLDFGNIVVHFMTEEIRELYELEKLWLLGPEYDDQVQRMKVHQDSIRQVLVDPELLEKEEPTEPTGDSNVEGR</sequence>
<feature type="compositionally biased region" description="Basic and acidic residues" evidence="6">
    <location>
        <begin position="1"/>
        <end position="18"/>
    </location>
</feature>
<dbReference type="InterPro" id="IPR004394">
    <property type="entry name" value="Iojap/RsfS/C7orf30"/>
</dbReference>
<comment type="caution">
    <text evidence="7">The sequence shown here is derived from an EMBL/GenBank/DDBJ whole genome shotgun (WGS) entry which is preliminary data.</text>
</comment>
<protein>
    <recommendedName>
        <fullName evidence="5">Mitochondrial assembly of ribosomal large subunit protein 1</fullName>
    </recommendedName>
</protein>
<dbReference type="GO" id="GO:0043023">
    <property type="term" value="F:ribosomal large subunit binding"/>
    <property type="evidence" value="ECO:0007669"/>
    <property type="project" value="TreeGrafter"/>
</dbReference>
<dbReference type="HAMAP" id="MF_01477">
    <property type="entry name" value="Iojap_RsfS"/>
    <property type="match status" value="1"/>
</dbReference>
<dbReference type="EMBL" id="MRZV01000131">
    <property type="protein sequence ID" value="PIK57813.1"/>
    <property type="molecule type" value="Genomic_DNA"/>
</dbReference>
<proteinExistence type="inferred from homology"/>
<dbReference type="FunFam" id="3.30.460.10:FF:000018">
    <property type="entry name" value="Mitochondrial assembly of ribosomal large subunit 1"/>
    <property type="match status" value="1"/>
</dbReference>
<evidence type="ECO:0000313" key="7">
    <source>
        <dbReference type="EMBL" id="PIK57813.1"/>
    </source>
</evidence>
<dbReference type="STRING" id="307972.A0A2G8LC30"/>
<comment type="function">
    <text evidence="4">Required for normal mitochondrial ribosome function and mitochondrial translation. May play a role in ribosome biogenesis by preventing premature association of the 28S and 39S ribosomal subunits. Interacts with mitochondrial ribosomal protein uL14m (MRPL14), probably blocking formation of intersubunit bridge B8, preventing association of the 28S and 39S ribosomal subunits. Addition to isolated mitochondrial ribosomal subunits partially inhibits translation, probably by interfering with the association of the 28S and 39S ribosomal subunits and the formation of functional ribosomes. May also participate in the assembly and/or regulation of the stability of the large subunit of the mitochondrial ribosome. May function as a ribosomal silencing factor.</text>
</comment>
<feature type="region of interest" description="Disordered" evidence="6">
    <location>
        <begin position="241"/>
        <end position="261"/>
    </location>
</feature>
<dbReference type="SUPFAM" id="SSF81301">
    <property type="entry name" value="Nucleotidyltransferase"/>
    <property type="match status" value="1"/>
</dbReference>
<name>A0A2G8LC30_STIJA</name>
<dbReference type="GO" id="GO:0005739">
    <property type="term" value="C:mitochondrion"/>
    <property type="evidence" value="ECO:0007669"/>
    <property type="project" value="UniProtKB-SubCell"/>
</dbReference>
<evidence type="ECO:0000256" key="5">
    <source>
        <dbReference type="ARBA" id="ARBA00073331"/>
    </source>
</evidence>
<dbReference type="PANTHER" id="PTHR21043:SF0">
    <property type="entry name" value="MITOCHONDRIAL ASSEMBLY OF RIBOSOMAL LARGE SUBUNIT PROTEIN 1"/>
    <property type="match status" value="1"/>
</dbReference>
<comment type="similarity">
    <text evidence="2">Belongs to the Iojap/RsfS family.</text>
</comment>
<dbReference type="OrthoDB" id="21330at2759"/>
<dbReference type="Proteomes" id="UP000230750">
    <property type="component" value="Unassembled WGS sequence"/>
</dbReference>